<sequence length="216" mass="22929">MEVHSTRSSPTVPRRVAVIHGYSASPDDHWFRWLSDQLESTGVPFEVPALPDPRNPDPGAWKDALRRTVGVPDAGTAVVAHSLGCLATLRHLKTLEETEELKGRSGSWRLGSLILVAGFIDRLPALPELDDFIGVGEDVTGLADHIDRTVVLRSDDDPLVPPALTDRLAVQLGVRARVVPGGGHFLSSDGFRTFPGVLGVLGGVPGAPDGSDDADG</sequence>
<dbReference type="InterPro" id="IPR029058">
    <property type="entry name" value="AB_hydrolase_fold"/>
</dbReference>
<dbReference type="PANTHER" id="PTHR15394">
    <property type="entry name" value="SERINE HYDROLASE RBBP9"/>
    <property type="match status" value="1"/>
</dbReference>
<dbReference type="GO" id="GO:0016787">
    <property type="term" value="F:hydrolase activity"/>
    <property type="evidence" value="ECO:0007669"/>
    <property type="project" value="UniProtKB-KW"/>
</dbReference>
<dbReference type="RefSeq" id="WP_110480799.1">
    <property type="nucleotide sequence ID" value="NZ_CP024988.1"/>
</dbReference>
<evidence type="ECO:0000313" key="1">
    <source>
        <dbReference type="EMBL" id="AWT24966.1"/>
    </source>
</evidence>
<dbReference type="AlphaFoldDB" id="A0A2Z3YM58"/>
<dbReference type="SUPFAM" id="SSF53474">
    <property type="entry name" value="alpha/beta-Hydrolases"/>
    <property type="match status" value="1"/>
</dbReference>
<protein>
    <submittedName>
        <fullName evidence="1">Hydrolase YdeN</fullName>
        <ecNumber evidence="1">3.-.-.-</ecNumber>
    </submittedName>
</protein>
<dbReference type="KEGG" id="cpre:Csp1_01380"/>
<dbReference type="Pfam" id="PF06821">
    <property type="entry name" value="Ser_hydrolase"/>
    <property type="match status" value="1"/>
</dbReference>
<evidence type="ECO:0000313" key="2">
    <source>
        <dbReference type="Proteomes" id="UP000247696"/>
    </source>
</evidence>
<reference evidence="2" key="1">
    <citation type="submission" date="2017-11" db="EMBL/GenBank/DDBJ databases">
        <title>Otitis media/interna in a cat caused by the recently described species Corynebacterium provencense.</title>
        <authorList>
            <person name="Kittl S."/>
            <person name="Brodard I."/>
            <person name="Rychener L."/>
            <person name="Jores J."/>
            <person name="Roosje P."/>
            <person name="Gobeli Brawand S."/>
        </authorList>
    </citation>
    <scope>NUCLEOTIDE SEQUENCE [LARGE SCALE GENOMIC DNA]</scope>
    <source>
        <strain evidence="2">17KM38</strain>
    </source>
</reference>
<keyword evidence="2" id="KW-1185">Reference proteome</keyword>
<organism evidence="1 2">
    <name type="scientific">Corynebacterium provencense</name>
    <dbReference type="NCBI Taxonomy" id="1737425"/>
    <lineage>
        <taxon>Bacteria</taxon>
        <taxon>Bacillati</taxon>
        <taxon>Actinomycetota</taxon>
        <taxon>Actinomycetes</taxon>
        <taxon>Mycobacteriales</taxon>
        <taxon>Corynebacteriaceae</taxon>
        <taxon>Corynebacterium</taxon>
    </lineage>
</organism>
<dbReference type="OrthoDB" id="9804993at2"/>
<dbReference type="Proteomes" id="UP000247696">
    <property type="component" value="Chromosome"/>
</dbReference>
<dbReference type="EMBL" id="CP024988">
    <property type="protein sequence ID" value="AWT24966.1"/>
    <property type="molecule type" value="Genomic_DNA"/>
</dbReference>
<gene>
    <name evidence="1" type="primary">ydeN</name>
    <name evidence="1" type="ORF">Csp1_01380</name>
</gene>
<keyword evidence="1" id="KW-0378">Hydrolase</keyword>
<dbReference type="EC" id="3.-.-.-" evidence="1"/>
<dbReference type="STRING" id="1737425.GCA_900049755_01299"/>
<accession>A0A2Z3YM58</accession>
<dbReference type="Gene3D" id="3.40.50.1820">
    <property type="entry name" value="alpha/beta hydrolase"/>
    <property type="match status" value="1"/>
</dbReference>
<dbReference type="PANTHER" id="PTHR15394:SF3">
    <property type="entry name" value="SERINE HYDROLASE RBBP9"/>
    <property type="match status" value="1"/>
</dbReference>
<name>A0A2Z3YM58_9CORY</name>
<proteinExistence type="predicted"/>
<dbReference type="InterPro" id="IPR010662">
    <property type="entry name" value="RBBP9/YdeN"/>
</dbReference>